<accession>A0ABZ3CVG1</accession>
<dbReference type="Proteomes" id="UP001453229">
    <property type="component" value="Chromosome"/>
</dbReference>
<reference evidence="2 3" key="1">
    <citation type="submission" date="2024-04" db="EMBL/GenBank/DDBJ databases">
        <title>Salinicola lusitanus LLJ914,a marine bacterium isolated from the Okinawa Trough.</title>
        <authorList>
            <person name="Li J."/>
        </authorList>
    </citation>
    <scope>NUCLEOTIDE SEQUENCE [LARGE SCALE GENOMIC DNA]</scope>
    <source>
        <strain evidence="2 3">LLJ914</strain>
    </source>
</reference>
<dbReference type="Pfam" id="PF07963">
    <property type="entry name" value="N_methyl"/>
    <property type="match status" value="1"/>
</dbReference>
<evidence type="ECO:0000256" key="1">
    <source>
        <dbReference type="SAM" id="Phobius"/>
    </source>
</evidence>
<evidence type="ECO:0000313" key="3">
    <source>
        <dbReference type="Proteomes" id="UP001453229"/>
    </source>
</evidence>
<evidence type="ECO:0000313" key="2">
    <source>
        <dbReference type="EMBL" id="XAD55149.1"/>
    </source>
</evidence>
<keyword evidence="3" id="KW-1185">Reference proteome</keyword>
<keyword evidence="1" id="KW-1133">Transmembrane helix</keyword>
<keyword evidence="1" id="KW-0812">Transmembrane</keyword>
<dbReference type="PROSITE" id="PS00409">
    <property type="entry name" value="PROKAR_NTER_METHYL"/>
    <property type="match status" value="1"/>
</dbReference>
<name>A0ABZ3CVG1_9GAMM</name>
<proteinExistence type="predicted"/>
<feature type="transmembrane region" description="Helical" evidence="1">
    <location>
        <begin position="37"/>
        <end position="57"/>
    </location>
</feature>
<sequence>MSANPPHRLTVEPRSVSMRSTVRLGGRERGVTLIESLIALLVLSIALLGVGALQLMTQRDEIEARWRSAAVAMSGNLIEQLRTDRVASEGIGIRDGAPVGCSGPNQWLCDLITVWLSSLGDQLPHAAAQLKILKLDGDLLKADLSIAWRRLPDDDVQVTCRPQDADFSVAADGGCLRLETIL</sequence>
<dbReference type="NCBIfam" id="TIGR02532">
    <property type="entry name" value="IV_pilin_GFxxxE"/>
    <property type="match status" value="1"/>
</dbReference>
<dbReference type="InterPro" id="IPR012902">
    <property type="entry name" value="N_methyl_site"/>
</dbReference>
<dbReference type="RefSeq" id="WP_342595637.1">
    <property type="nucleotide sequence ID" value="NZ_CP151919.1"/>
</dbReference>
<organism evidence="2 3">
    <name type="scientific">Salinicola lusitanus</name>
    <dbReference type="NCBI Taxonomy" id="1949085"/>
    <lineage>
        <taxon>Bacteria</taxon>
        <taxon>Pseudomonadati</taxon>
        <taxon>Pseudomonadota</taxon>
        <taxon>Gammaproteobacteria</taxon>
        <taxon>Oceanospirillales</taxon>
        <taxon>Halomonadaceae</taxon>
        <taxon>Salinicola</taxon>
    </lineage>
</organism>
<keyword evidence="1" id="KW-0472">Membrane</keyword>
<gene>
    <name evidence="2" type="ORF">AAGT95_04020</name>
</gene>
<protein>
    <submittedName>
        <fullName evidence="2">Prepilin-type N-terminal cleavage/methylation domain-containing protein</fullName>
    </submittedName>
</protein>
<dbReference type="EMBL" id="CP151919">
    <property type="protein sequence ID" value="XAD55149.1"/>
    <property type="molecule type" value="Genomic_DNA"/>
</dbReference>